<organism evidence="1">
    <name type="scientific">Arundo donax</name>
    <name type="common">Giant reed</name>
    <name type="synonym">Donax arundinaceus</name>
    <dbReference type="NCBI Taxonomy" id="35708"/>
    <lineage>
        <taxon>Eukaryota</taxon>
        <taxon>Viridiplantae</taxon>
        <taxon>Streptophyta</taxon>
        <taxon>Embryophyta</taxon>
        <taxon>Tracheophyta</taxon>
        <taxon>Spermatophyta</taxon>
        <taxon>Magnoliopsida</taxon>
        <taxon>Liliopsida</taxon>
        <taxon>Poales</taxon>
        <taxon>Poaceae</taxon>
        <taxon>PACMAD clade</taxon>
        <taxon>Arundinoideae</taxon>
        <taxon>Arundineae</taxon>
        <taxon>Arundo</taxon>
    </lineage>
</organism>
<reference evidence="1" key="2">
    <citation type="journal article" date="2015" name="Data Brief">
        <title>Shoot transcriptome of the giant reed, Arundo donax.</title>
        <authorList>
            <person name="Barrero R.A."/>
            <person name="Guerrero F.D."/>
            <person name="Moolhuijzen P."/>
            <person name="Goolsby J.A."/>
            <person name="Tidwell J."/>
            <person name="Bellgard S.E."/>
            <person name="Bellgard M.I."/>
        </authorList>
    </citation>
    <scope>NUCLEOTIDE SEQUENCE</scope>
    <source>
        <tissue evidence="1">Shoot tissue taken approximately 20 cm above the soil surface</tissue>
    </source>
</reference>
<evidence type="ECO:0000313" key="1">
    <source>
        <dbReference type="EMBL" id="JAE13069.1"/>
    </source>
</evidence>
<dbReference type="AlphaFoldDB" id="A0A0A9FP55"/>
<reference evidence="1" key="1">
    <citation type="submission" date="2014-09" db="EMBL/GenBank/DDBJ databases">
        <authorList>
            <person name="Magalhaes I.L.F."/>
            <person name="Oliveira U."/>
            <person name="Santos F.R."/>
            <person name="Vidigal T.H.D.A."/>
            <person name="Brescovit A.D."/>
            <person name="Santos A.J."/>
        </authorList>
    </citation>
    <scope>NUCLEOTIDE SEQUENCE</scope>
    <source>
        <tissue evidence="1">Shoot tissue taken approximately 20 cm above the soil surface</tissue>
    </source>
</reference>
<sequence length="21" mass="2375">MKRTCKLPDILCASKPVSLRD</sequence>
<proteinExistence type="predicted"/>
<protein>
    <submittedName>
        <fullName evidence="1">Uncharacterized protein</fullName>
    </submittedName>
</protein>
<accession>A0A0A9FP55</accession>
<dbReference type="EMBL" id="GBRH01184827">
    <property type="protein sequence ID" value="JAE13069.1"/>
    <property type="molecule type" value="Transcribed_RNA"/>
</dbReference>
<name>A0A0A9FP55_ARUDO</name>